<dbReference type="CDD" id="cd07377">
    <property type="entry name" value="WHTH_GntR"/>
    <property type="match status" value="1"/>
</dbReference>
<dbReference type="InterPro" id="IPR036388">
    <property type="entry name" value="WH-like_DNA-bd_sf"/>
</dbReference>
<dbReference type="SUPFAM" id="SSF46785">
    <property type="entry name" value="Winged helix' DNA-binding domain"/>
    <property type="match status" value="1"/>
</dbReference>
<evidence type="ECO:0000256" key="5">
    <source>
        <dbReference type="ARBA" id="ARBA00023163"/>
    </source>
</evidence>
<reference evidence="7 8" key="1">
    <citation type="submission" date="2024-02" db="EMBL/GenBank/DDBJ databases">
        <title>Genome sequence of Aquincola sp. MAHUQ-54.</title>
        <authorList>
            <person name="Huq M.A."/>
        </authorList>
    </citation>
    <scope>NUCLEOTIDE SEQUENCE [LARGE SCALE GENOMIC DNA]</scope>
    <source>
        <strain evidence="7 8">MAHUQ-54</strain>
    </source>
</reference>
<keyword evidence="2" id="KW-0663">Pyridoxal phosphate</keyword>
<evidence type="ECO:0000256" key="2">
    <source>
        <dbReference type="ARBA" id="ARBA00022898"/>
    </source>
</evidence>
<dbReference type="InterPro" id="IPR015421">
    <property type="entry name" value="PyrdxlP-dep_Trfase_major"/>
</dbReference>
<feature type="domain" description="HTH gntR-type" evidence="6">
    <location>
        <begin position="17"/>
        <end position="85"/>
    </location>
</feature>
<dbReference type="PANTHER" id="PTHR46577">
    <property type="entry name" value="HTH-TYPE TRANSCRIPTIONAL REGULATORY PROTEIN GABR"/>
    <property type="match status" value="1"/>
</dbReference>
<dbReference type="EMBL" id="JAZIBG010000003">
    <property type="protein sequence ID" value="MEF7612445.1"/>
    <property type="molecule type" value="Genomic_DNA"/>
</dbReference>
<keyword evidence="7" id="KW-0032">Aminotransferase</keyword>
<keyword evidence="7" id="KW-0808">Transferase</keyword>
<keyword evidence="5" id="KW-0804">Transcription</keyword>
<comment type="similarity">
    <text evidence="1">In the C-terminal section; belongs to the class-I pyridoxal-phosphate-dependent aminotransferase family.</text>
</comment>
<sequence length="464" mass="50425">MTKPTAHWRKRLLATERPAYLAIPDLIAEDLRDGRLAARDRLPTLRELAEDLHLNYTTVARAYAEARKRGLIDSRAGYGSFVRGKAPALPLRGGSGAEMTMNLPPEPSDAALLARMHESAAEVMAQCDLYGLLRYQDFGGTPADREAGAHWLRRRLPNATADRLLVCPGIHSVLTALLSQLARPGELICVDALAYPGLKAIATQLGVQLHALPLDDDGPDVEAFEHACKTLSPKAVYCNPTLLNPTTITMSRARREALVDVALRYSVPIVEDDAYAMLPTERLPRPLACLAPDVTYYITGFSKCLGAGLRNAYVLAPNVRLAQRLAGALRATTVMASPVTNALATRWVQDGTADAVLEAIRDECRRRHALAMDHLGRWGVAGHPECFHLWLPLACDWNIVECASYLRTQGVAVVASAAFSTDGNPPDAMRICLGGPAPLDACDRALRLLADTLDHPQHPHATVM</sequence>
<gene>
    <name evidence="7" type="ORF">V4F39_00895</name>
</gene>
<name>A0AAW9QCS7_9BURK</name>
<dbReference type="InterPro" id="IPR051446">
    <property type="entry name" value="HTH_trans_reg/aminotransferase"/>
</dbReference>
<dbReference type="Gene3D" id="3.90.1150.10">
    <property type="entry name" value="Aspartate Aminotransferase, domain 1"/>
    <property type="match status" value="1"/>
</dbReference>
<evidence type="ECO:0000313" key="7">
    <source>
        <dbReference type="EMBL" id="MEF7612445.1"/>
    </source>
</evidence>
<dbReference type="SMART" id="SM00345">
    <property type="entry name" value="HTH_GNTR"/>
    <property type="match status" value="1"/>
</dbReference>
<comment type="caution">
    <text evidence="7">The sequence shown here is derived from an EMBL/GenBank/DDBJ whole genome shotgun (WGS) entry which is preliminary data.</text>
</comment>
<dbReference type="Gene3D" id="1.10.10.10">
    <property type="entry name" value="Winged helix-like DNA-binding domain superfamily/Winged helix DNA-binding domain"/>
    <property type="match status" value="1"/>
</dbReference>
<dbReference type="GO" id="GO:0003700">
    <property type="term" value="F:DNA-binding transcription factor activity"/>
    <property type="evidence" value="ECO:0007669"/>
    <property type="project" value="InterPro"/>
</dbReference>
<evidence type="ECO:0000256" key="3">
    <source>
        <dbReference type="ARBA" id="ARBA00023015"/>
    </source>
</evidence>
<evidence type="ECO:0000256" key="4">
    <source>
        <dbReference type="ARBA" id="ARBA00023125"/>
    </source>
</evidence>
<accession>A0AAW9QCS7</accession>
<dbReference type="GO" id="GO:0030170">
    <property type="term" value="F:pyridoxal phosphate binding"/>
    <property type="evidence" value="ECO:0007669"/>
    <property type="project" value="InterPro"/>
</dbReference>
<dbReference type="Gene3D" id="3.40.640.10">
    <property type="entry name" value="Type I PLP-dependent aspartate aminotransferase-like (Major domain)"/>
    <property type="match status" value="1"/>
</dbReference>
<keyword evidence="4" id="KW-0238">DNA-binding</keyword>
<dbReference type="Proteomes" id="UP001336250">
    <property type="component" value="Unassembled WGS sequence"/>
</dbReference>
<dbReference type="Pfam" id="PF00392">
    <property type="entry name" value="GntR"/>
    <property type="match status" value="1"/>
</dbReference>
<evidence type="ECO:0000313" key="8">
    <source>
        <dbReference type="Proteomes" id="UP001336250"/>
    </source>
</evidence>
<organism evidence="7 8">
    <name type="scientific">Aquincola agrisoli</name>
    <dbReference type="NCBI Taxonomy" id="3119538"/>
    <lineage>
        <taxon>Bacteria</taxon>
        <taxon>Pseudomonadati</taxon>
        <taxon>Pseudomonadota</taxon>
        <taxon>Betaproteobacteria</taxon>
        <taxon>Burkholderiales</taxon>
        <taxon>Sphaerotilaceae</taxon>
        <taxon>Aquincola</taxon>
    </lineage>
</organism>
<dbReference type="SUPFAM" id="SSF53383">
    <property type="entry name" value="PLP-dependent transferases"/>
    <property type="match status" value="1"/>
</dbReference>
<evidence type="ECO:0000259" key="6">
    <source>
        <dbReference type="PROSITE" id="PS50949"/>
    </source>
</evidence>
<dbReference type="PROSITE" id="PS50949">
    <property type="entry name" value="HTH_GNTR"/>
    <property type="match status" value="1"/>
</dbReference>
<keyword evidence="3" id="KW-0805">Transcription regulation</keyword>
<dbReference type="InterPro" id="IPR036390">
    <property type="entry name" value="WH_DNA-bd_sf"/>
</dbReference>
<dbReference type="RefSeq" id="WP_332287340.1">
    <property type="nucleotide sequence ID" value="NZ_JAZIBG010000003.1"/>
</dbReference>
<dbReference type="PANTHER" id="PTHR46577:SF1">
    <property type="entry name" value="HTH-TYPE TRANSCRIPTIONAL REGULATORY PROTEIN GABR"/>
    <property type="match status" value="1"/>
</dbReference>
<dbReference type="InterPro" id="IPR015422">
    <property type="entry name" value="PyrdxlP-dep_Trfase_small"/>
</dbReference>
<dbReference type="AlphaFoldDB" id="A0AAW9QCS7"/>
<dbReference type="InterPro" id="IPR015424">
    <property type="entry name" value="PyrdxlP-dep_Trfase"/>
</dbReference>
<dbReference type="CDD" id="cd00609">
    <property type="entry name" value="AAT_like"/>
    <property type="match status" value="1"/>
</dbReference>
<evidence type="ECO:0000256" key="1">
    <source>
        <dbReference type="ARBA" id="ARBA00005384"/>
    </source>
</evidence>
<dbReference type="InterPro" id="IPR000524">
    <property type="entry name" value="Tscrpt_reg_HTH_GntR"/>
</dbReference>
<proteinExistence type="inferred from homology"/>
<keyword evidence="8" id="KW-1185">Reference proteome</keyword>
<dbReference type="InterPro" id="IPR004839">
    <property type="entry name" value="Aminotransferase_I/II_large"/>
</dbReference>
<dbReference type="Pfam" id="PF00155">
    <property type="entry name" value="Aminotran_1_2"/>
    <property type="match status" value="1"/>
</dbReference>
<protein>
    <submittedName>
        <fullName evidence="7">PLP-dependent aminotransferase family protein</fullName>
    </submittedName>
</protein>
<dbReference type="GO" id="GO:0008483">
    <property type="term" value="F:transaminase activity"/>
    <property type="evidence" value="ECO:0007669"/>
    <property type="project" value="UniProtKB-KW"/>
</dbReference>
<dbReference type="GO" id="GO:0003677">
    <property type="term" value="F:DNA binding"/>
    <property type="evidence" value="ECO:0007669"/>
    <property type="project" value="UniProtKB-KW"/>
</dbReference>